<comment type="caution">
    <text evidence="2">The sequence shown here is derived from an EMBL/GenBank/DDBJ whole genome shotgun (WGS) entry which is preliminary data.</text>
</comment>
<dbReference type="Proteomes" id="UP000646244">
    <property type="component" value="Unassembled WGS sequence"/>
</dbReference>
<evidence type="ECO:0000313" key="2">
    <source>
        <dbReference type="EMBL" id="GHC61704.1"/>
    </source>
</evidence>
<reference evidence="2" key="1">
    <citation type="journal article" date="2014" name="Int. J. Syst. Evol. Microbiol.">
        <title>Complete genome sequence of Corynebacterium casei LMG S-19264T (=DSM 44701T), isolated from a smear-ripened cheese.</title>
        <authorList>
            <consortium name="US DOE Joint Genome Institute (JGI-PGF)"/>
            <person name="Walter F."/>
            <person name="Albersmeier A."/>
            <person name="Kalinowski J."/>
            <person name="Ruckert C."/>
        </authorList>
    </citation>
    <scope>NUCLEOTIDE SEQUENCE</scope>
    <source>
        <strain evidence="2">JCM 4633</strain>
    </source>
</reference>
<reference evidence="2" key="2">
    <citation type="submission" date="2020-09" db="EMBL/GenBank/DDBJ databases">
        <authorList>
            <person name="Sun Q."/>
            <person name="Ohkuma M."/>
        </authorList>
    </citation>
    <scope>NUCLEOTIDE SEQUENCE</scope>
    <source>
        <strain evidence="2">JCM 4633</strain>
    </source>
</reference>
<accession>A0A918TTV3</accession>
<proteinExistence type="predicted"/>
<evidence type="ECO:0000313" key="3">
    <source>
        <dbReference type="Proteomes" id="UP000646244"/>
    </source>
</evidence>
<sequence length="100" mass="10350">MQRFVARGRREAQVTRAALASAGRVRRDNRAQAPELGGGVRCRARGAHLYAAARPNRAGSSPKARADGDVQSARQKIATGATGAPTPPTKGSGMAASRKA</sequence>
<dbReference type="AlphaFoldDB" id="A0A918TTV3"/>
<name>A0A918TTV3_STRCJ</name>
<evidence type="ECO:0000256" key="1">
    <source>
        <dbReference type="SAM" id="MobiDB-lite"/>
    </source>
</evidence>
<feature type="region of interest" description="Disordered" evidence="1">
    <location>
        <begin position="51"/>
        <end position="100"/>
    </location>
</feature>
<protein>
    <submittedName>
        <fullName evidence="2">Uncharacterized protein</fullName>
    </submittedName>
</protein>
<gene>
    <name evidence="2" type="ORF">GCM10010507_43390</name>
</gene>
<dbReference type="EMBL" id="BMVB01000016">
    <property type="protein sequence ID" value="GHC61704.1"/>
    <property type="molecule type" value="Genomic_DNA"/>
</dbReference>
<organism evidence="2 3">
    <name type="scientific">Streptomyces cinnamoneus</name>
    <name type="common">Streptoverticillium cinnamoneum</name>
    <dbReference type="NCBI Taxonomy" id="53446"/>
    <lineage>
        <taxon>Bacteria</taxon>
        <taxon>Bacillati</taxon>
        <taxon>Actinomycetota</taxon>
        <taxon>Actinomycetes</taxon>
        <taxon>Kitasatosporales</taxon>
        <taxon>Streptomycetaceae</taxon>
        <taxon>Streptomyces</taxon>
        <taxon>Streptomyces cinnamoneus group</taxon>
    </lineage>
</organism>